<protein>
    <submittedName>
        <fullName evidence="1">Uncharacterized protein</fullName>
    </submittedName>
</protein>
<dbReference type="AlphaFoldDB" id="A0A1F5N850"/>
<dbReference type="Proteomes" id="UP000177610">
    <property type="component" value="Unassembled WGS sequence"/>
</dbReference>
<dbReference type="EMBL" id="MFEH01000005">
    <property type="protein sequence ID" value="OGE73712.1"/>
    <property type="molecule type" value="Genomic_DNA"/>
</dbReference>
<comment type="caution">
    <text evidence="1">The sequence shown here is derived from an EMBL/GenBank/DDBJ whole genome shotgun (WGS) entry which is preliminary data.</text>
</comment>
<name>A0A1F5N850_9BACT</name>
<evidence type="ECO:0000313" key="1">
    <source>
        <dbReference type="EMBL" id="OGE73712.1"/>
    </source>
</evidence>
<gene>
    <name evidence="1" type="ORF">A2717_03710</name>
</gene>
<accession>A0A1F5N850</accession>
<proteinExistence type="predicted"/>
<sequence length="99" mass="11070">MEVTHFKLAISIPLAKAGLLNELTQIGADQVTIIDTIGAECMGLVVFLMDLEDEVISAIHRSPARLLPECRLESYREFQYFRTGRASFTDLPCVYYEGG</sequence>
<evidence type="ECO:0000313" key="2">
    <source>
        <dbReference type="Proteomes" id="UP000177610"/>
    </source>
</evidence>
<organism evidence="1 2">
    <name type="scientific">Candidatus Doudnabacteria bacterium RIFCSPHIGHO2_01_FULL_41_86</name>
    <dbReference type="NCBI Taxonomy" id="1817821"/>
    <lineage>
        <taxon>Bacteria</taxon>
        <taxon>Candidatus Doudnaibacteriota</taxon>
    </lineage>
</organism>
<reference evidence="1 2" key="1">
    <citation type="journal article" date="2016" name="Nat. Commun.">
        <title>Thousands of microbial genomes shed light on interconnected biogeochemical processes in an aquifer system.</title>
        <authorList>
            <person name="Anantharaman K."/>
            <person name="Brown C.T."/>
            <person name="Hug L.A."/>
            <person name="Sharon I."/>
            <person name="Castelle C.J."/>
            <person name="Probst A.J."/>
            <person name="Thomas B.C."/>
            <person name="Singh A."/>
            <person name="Wilkins M.J."/>
            <person name="Karaoz U."/>
            <person name="Brodie E.L."/>
            <person name="Williams K.H."/>
            <person name="Hubbard S.S."/>
            <person name="Banfield J.F."/>
        </authorList>
    </citation>
    <scope>NUCLEOTIDE SEQUENCE [LARGE SCALE GENOMIC DNA]</scope>
</reference>